<dbReference type="Pfam" id="PF05163">
    <property type="entry name" value="DinB"/>
    <property type="match status" value="1"/>
</dbReference>
<evidence type="ECO:0000313" key="4">
    <source>
        <dbReference type="EMBL" id="BFG71835.1"/>
    </source>
</evidence>
<name>A0AAT9GMB0_9BACT</name>
<evidence type="ECO:0000256" key="3">
    <source>
        <dbReference type="PIRSR" id="PIRSR607837-1"/>
    </source>
</evidence>
<evidence type="ECO:0000256" key="2">
    <source>
        <dbReference type="ARBA" id="ARBA00022723"/>
    </source>
</evidence>
<dbReference type="EMBL" id="AP029612">
    <property type="protein sequence ID" value="BFG71835.1"/>
    <property type="molecule type" value="Genomic_DNA"/>
</dbReference>
<dbReference type="PANTHER" id="PTHR37302">
    <property type="entry name" value="SLR1116 PROTEIN"/>
    <property type="match status" value="1"/>
</dbReference>
<evidence type="ECO:0000256" key="1">
    <source>
        <dbReference type="ARBA" id="ARBA00008635"/>
    </source>
</evidence>
<feature type="binding site" evidence="3">
    <location>
        <position position="135"/>
    </location>
    <ligand>
        <name>a divalent metal cation</name>
        <dbReference type="ChEBI" id="CHEBI:60240"/>
    </ligand>
</feature>
<gene>
    <name evidence="4" type="primary">dinB_2</name>
    <name evidence="4" type="ORF">KACHI17_27160</name>
</gene>
<accession>A0AAT9GMB0</accession>
<sequence length="162" mass="18973">MKQILLSYTAYEGWANEQLLNLAVQLSPEEQNREIVSSFSSLHKTFLHMWDASSAWWQRVQMHENIVMPSLTFHPSMKDISNGLLHQNQQWEQFVEQATEEMLNASLPYKNMKGQSFLQPLSDIIMHLTNHGTYHRGQVTTILRQLGVDRIPQTDYIVFKRK</sequence>
<keyword evidence="2 3" id="KW-0479">Metal-binding</keyword>
<feature type="binding site" evidence="3">
    <location>
        <position position="131"/>
    </location>
    <ligand>
        <name>a divalent metal cation</name>
        <dbReference type="ChEBI" id="CHEBI:60240"/>
    </ligand>
</feature>
<proteinExistence type="inferred from homology"/>
<organism evidence="4">
    <name type="scientific">Sediminibacterium sp. KACHI17</name>
    <dbReference type="NCBI Taxonomy" id="1751071"/>
    <lineage>
        <taxon>Bacteria</taxon>
        <taxon>Pseudomonadati</taxon>
        <taxon>Bacteroidota</taxon>
        <taxon>Chitinophagia</taxon>
        <taxon>Chitinophagales</taxon>
        <taxon>Chitinophagaceae</taxon>
        <taxon>Sediminibacterium</taxon>
    </lineage>
</organism>
<dbReference type="AlphaFoldDB" id="A0AAT9GMB0"/>
<protein>
    <submittedName>
        <fullName evidence="4">Damage-inducible protein DinB</fullName>
    </submittedName>
</protein>
<comment type="similarity">
    <text evidence="1">Belongs to the DinB family.</text>
</comment>
<feature type="binding site" evidence="3">
    <location>
        <position position="48"/>
    </location>
    <ligand>
        <name>a divalent metal cation</name>
        <dbReference type="ChEBI" id="CHEBI:60240"/>
    </ligand>
</feature>
<dbReference type="SUPFAM" id="SSF109854">
    <property type="entry name" value="DinB/YfiT-like putative metalloenzymes"/>
    <property type="match status" value="1"/>
</dbReference>
<dbReference type="RefSeq" id="WP_353549458.1">
    <property type="nucleotide sequence ID" value="NZ_AP029612.1"/>
</dbReference>
<dbReference type="InterPro" id="IPR007837">
    <property type="entry name" value="DinB"/>
</dbReference>
<reference evidence="4" key="1">
    <citation type="submission" date="2024-02" db="EMBL/GenBank/DDBJ databases">
        <title>Sediminibacterium planktonica sp. nov. and Sediminibacterium longus sp. nov., isolated from surface lake and river water.</title>
        <authorList>
            <person name="Watanabe K."/>
            <person name="Takemine S."/>
            <person name="Ishii Y."/>
            <person name="Ogata Y."/>
            <person name="Shindo C."/>
            <person name="Suda W."/>
        </authorList>
    </citation>
    <scope>NUCLEOTIDE SEQUENCE</scope>
    <source>
        <strain evidence="4">KACHI17</strain>
    </source>
</reference>
<dbReference type="PANTHER" id="PTHR37302:SF3">
    <property type="entry name" value="DAMAGE-INDUCIBLE PROTEIN DINB"/>
    <property type="match status" value="1"/>
</dbReference>
<dbReference type="GO" id="GO:0046872">
    <property type="term" value="F:metal ion binding"/>
    <property type="evidence" value="ECO:0007669"/>
    <property type="project" value="UniProtKB-KW"/>
</dbReference>
<dbReference type="InterPro" id="IPR034660">
    <property type="entry name" value="DinB/YfiT-like"/>
</dbReference>
<dbReference type="Gene3D" id="1.20.120.450">
    <property type="entry name" value="dinb family like domain"/>
    <property type="match status" value="1"/>
</dbReference>